<evidence type="ECO:0000256" key="1">
    <source>
        <dbReference type="SAM" id="MobiDB-lite"/>
    </source>
</evidence>
<gene>
    <name evidence="2" type="ORF">O9G_004701</name>
</gene>
<keyword evidence="3" id="KW-1185">Reference proteome</keyword>
<dbReference type="EMBL" id="KE560852">
    <property type="protein sequence ID" value="EPZ35222.1"/>
    <property type="molecule type" value="Genomic_DNA"/>
</dbReference>
<reference evidence="2 3" key="1">
    <citation type="journal article" date="2013" name="Curr. Biol.">
        <title>Shared signatures of parasitism and phylogenomics unite Cryptomycota and microsporidia.</title>
        <authorList>
            <person name="James T.Y."/>
            <person name="Pelin A."/>
            <person name="Bonen L."/>
            <person name="Ahrendt S."/>
            <person name="Sain D."/>
            <person name="Corradi N."/>
            <person name="Stajich J.E."/>
        </authorList>
    </citation>
    <scope>NUCLEOTIDE SEQUENCE [LARGE SCALE GENOMIC DNA]</scope>
    <source>
        <strain evidence="2 3">CSF55</strain>
    </source>
</reference>
<evidence type="ECO:0000313" key="2">
    <source>
        <dbReference type="EMBL" id="EPZ35222.1"/>
    </source>
</evidence>
<feature type="region of interest" description="Disordered" evidence="1">
    <location>
        <begin position="1"/>
        <end position="33"/>
    </location>
</feature>
<dbReference type="HOGENOM" id="CLU_2159845_0_0_1"/>
<organism evidence="2 3">
    <name type="scientific">Rozella allomycis (strain CSF55)</name>
    <dbReference type="NCBI Taxonomy" id="988480"/>
    <lineage>
        <taxon>Eukaryota</taxon>
        <taxon>Fungi</taxon>
        <taxon>Fungi incertae sedis</taxon>
        <taxon>Cryptomycota</taxon>
        <taxon>Cryptomycota incertae sedis</taxon>
        <taxon>Rozella</taxon>
    </lineage>
</organism>
<protein>
    <submittedName>
        <fullName evidence="2">Uncharacterized protein</fullName>
    </submittedName>
</protein>
<evidence type="ECO:0000313" key="3">
    <source>
        <dbReference type="Proteomes" id="UP000030755"/>
    </source>
</evidence>
<dbReference type="AlphaFoldDB" id="A0A075AY78"/>
<accession>A0A075AY78</accession>
<dbReference type="Proteomes" id="UP000030755">
    <property type="component" value="Unassembled WGS sequence"/>
</dbReference>
<name>A0A075AY78_ROZAC</name>
<proteinExistence type="predicted"/>
<sequence>MHEEGIHFEDFSEVAEKVRHENTPGDITEQHERPIDEYFFVADPAAEQAEGEDHCISGEQFAAKKDNEDERDCGVSIMCYLWHGWIQCAETRVETTPDDDGEEAACCYKDA</sequence>